<evidence type="ECO:0000256" key="6">
    <source>
        <dbReference type="ARBA" id="ARBA00023004"/>
    </source>
</evidence>
<evidence type="ECO:0000256" key="2">
    <source>
        <dbReference type="ARBA" id="ARBA00006622"/>
    </source>
</evidence>
<dbReference type="EMBL" id="AC092748">
    <property type="protein sequence ID" value="AAM01093.1"/>
    <property type="molecule type" value="Genomic_DNA"/>
</dbReference>
<dbReference type="Pfam" id="PF03578">
    <property type="entry name" value="HGWP"/>
    <property type="match status" value="5"/>
</dbReference>
<dbReference type="InterPro" id="IPR005213">
    <property type="entry name" value="HGWP_repeat"/>
</dbReference>
<evidence type="ECO:0000256" key="8">
    <source>
        <dbReference type="SAM" id="Phobius"/>
    </source>
</evidence>
<evidence type="ECO:0000256" key="7">
    <source>
        <dbReference type="ARBA" id="ARBA00024284"/>
    </source>
</evidence>
<keyword evidence="8" id="KW-1133">Transmembrane helix</keyword>
<evidence type="ECO:0000256" key="4">
    <source>
        <dbReference type="ARBA" id="ARBA00022723"/>
    </source>
</evidence>
<reference evidence="10" key="2">
    <citation type="journal article" date="2008" name="Nucleic Acids Res.">
        <title>The rice annotation project database (RAP-DB): 2008 update.</title>
        <authorList>
            <consortium name="The rice annotation project (RAP)"/>
        </authorList>
    </citation>
    <scope>GENOME REANNOTATION</scope>
    <source>
        <strain evidence="10">cv. Nipponbare</strain>
    </source>
</reference>
<feature type="transmembrane region" description="Helical" evidence="8">
    <location>
        <begin position="816"/>
        <end position="842"/>
    </location>
</feature>
<dbReference type="Proteomes" id="UP000000763">
    <property type="component" value="Chromosome 10"/>
</dbReference>
<comment type="similarity">
    <text evidence="2">Belongs to the cysteine dioxygenase family.</text>
</comment>
<protein>
    <recommendedName>
        <fullName evidence="3">cysteine dioxygenase</fullName>
        <ecNumber evidence="3">1.13.11.20</ecNumber>
    </recommendedName>
</protein>
<evidence type="ECO:0000256" key="3">
    <source>
        <dbReference type="ARBA" id="ARBA00013133"/>
    </source>
</evidence>
<dbReference type="PANTHER" id="PTHR22966">
    <property type="entry name" value="2-AMINOETHANETHIOL DIOXYGENASE"/>
    <property type="match status" value="1"/>
</dbReference>
<evidence type="ECO:0000256" key="5">
    <source>
        <dbReference type="ARBA" id="ARBA00023002"/>
    </source>
</evidence>
<accession>Q8S6J5</accession>
<reference evidence="10" key="1">
    <citation type="journal article" date="2005" name="Nature">
        <title>The map-based sequence of the rice genome.</title>
        <authorList>
            <consortium name="International rice genome sequencing project (IRGSP)"/>
            <person name="Matsumoto T."/>
            <person name="Wu J."/>
            <person name="Kanamori H."/>
            <person name="Katayose Y."/>
            <person name="Fujisawa M."/>
            <person name="Namiki N."/>
            <person name="Mizuno H."/>
            <person name="Yamamoto K."/>
            <person name="Antonio B.A."/>
            <person name="Baba T."/>
            <person name="Sakata K."/>
            <person name="Nagamura Y."/>
            <person name="Aoki H."/>
            <person name="Arikawa K."/>
            <person name="Arita K."/>
            <person name="Bito T."/>
            <person name="Chiden Y."/>
            <person name="Fujitsuka N."/>
            <person name="Fukunaka R."/>
            <person name="Hamada M."/>
            <person name="Harada C."/>
            <person name="Hayashi A."/>
            <person name="Hijishita S."/>
            <person name="Honda M."/>
            <person name="Hosokawa S."/>
            <person name="Ichikawa Y."/>
            <person name="Idonuma A."/>
            <person name="Iijima M."/>
            <person name="Ikeda M."/>
            <person name="Ikeno M."/>
            <person name="Ito K."/>
            <person name="Ito S."/>
            <person name="Ito T."/>
            <person name="Ito Y."/>
            <person name="Ito Y."/>
            <person name="Iwabuchi A."/>
            <person name="Kamiya K."/>
            <person name="Karasawa W."/>
            <person name="Kurita K."/>
            <person name="Katagiri S."/>
            <person name="Kikuta A."/>
            <person name="Kobayashi H."/>
            <person name="Kobayashi N."/>
            <person name="Machita K."/>
            <person name="Maehara T."/>
            <person name="Masukawa M."/>
            <person name="Mizubayashi T."/>
            <person name="Mukai Y."/>
            <person name="Nagasaki H."/>
            <person name="Nagata Y."/>
            <person name="Naito S."/>
            <person name="Nakashima M."/>
            <person name="Nakama Y."/>
            <person name="Nakamichi Y."/>
            <person name="Nakamura M."/>
            <person name="Meguro A."/>
            <person name="Negishi M."/>
            <person name="Ohta I."/>
            <person name="Ohta T."/>
            <person name="Okamoto M."/>
            <person name="Ono N."/>
            <person name="Saji S."/>
            <person name="Sakaguchi M."/>
            <person name="Sakai K."/>
            <person name="Shibata M."/>
            <person name="Shimokawa T."/>
            <person name="Song J."/>
            <person name="Takazaki Y."/>
            <person name="Terasawa K."/>
            <person name="Tsugane M."/>
            <person name="Tsuji K."/>
            <person name="Ueda S."/>
            <person name="Waki K."/>
            <person name="Yamagata H."/>
            <person name="Yamamoto M."/>
            <person name="Yamamoto S."/>
            <person name="Yamane H."/>
            <person name="Yoshiki S."/>
            <person name="Yoshihara R."/>
            <person name="Yukawa K."/>
            <person name="Zhong H."/>
            <person name="Yano M."/>
            <person name="Yuan Q."/>
            <person name="Ouyang S."/>
            <person name="Liu J."/>
            <person name="Jones K.M."/>
            <person name="Gansberger K."/>
            <person name="Moffat K."/>
            <person name="Hill J."/>
            <person name="Bera J."/>
            <person name="Fadrosh D."/>
            <person name="Jin S."/>
            <person name="Johri S."/>
            <person name="Kim M."/>
            <person name="Overton L."/>
            <person name="Reardon M."/>
            <person name="Tsitrin T."/>
            <person name="Vuong H."/>
            <person name="Weaver B."/>
            <person name="Ciecko A."/>
            <person name="Tallon L."/>
            <person name="Jackson J."/>
            <person name="Pai G."/>
            <person name="Aken S.V."/>
            <person name="Utterback T."/>
            <person name="Reidmuller S."/>
            <person name="Feldblyum T."/>
            <person name="Hsiao J."/>
            <person name="Zismann V."/>
            <person name="Iobst S."/>
            <person name="de Vazeille A.R."/>
            <person name="Buell C.R."/>
            <person name="Ying K."/>
            <person name="Li Y."/>
            <person name="Lu T."/>
            <person name="Huang Y."/>
            <person name="Zhao Q."/>
            <person name="Feng Q."/>
            <person name="Zhang L."/>
            <person name="Zhu J."/>
            <person name="Weng Q."/>
            <person name="Mu J."/>
            <person name="Lu Y."/>
            <person name="Fan D."/>
            <person name="Liu Y."/>
            <person name="Guan J."/>
            <person name="Zhang Y."/>
            <person name="Yu S."/>
            <person name="Liu X."/>
            <person name="Zhang Y."/>
            <person name="Hong G."/>
            <person name="Han B."/>
            <person name="Choisne N."/>
            <person name="Demange N."/>
            <person name="Orjeda G."/>
            <person name="Samain S."/>
            <person name="Cattolico L."/>
            <person name="Pelletier E."/>
            <person name="Couloux A."/>
            <person name="Segurens B."/>
            <person name="Wincker P."/>
            <person name="D'Hont A."/>
            <person name="Scarpelli C."/>
            <person name="Weissenbach J."/>
            <person name="Salanoubat M."/>
            <person name="Quetier F."/>
            <person name="Yu Y."/>
            <person name="Kim H.R."/>
            <person name="Rambo T."/>
            <person name="Currie J."/>
            <person name="Collura K."/>
            <person name="Luo M."/>
            <person name="Yang T."/>
            <person name="Ammiraju J.S.S."/>
            <person name="Engler F."/>
            <person name="Soderlund C."/>
            <person name="Wing R.A."/>
            <person name="Palmer L.E."/>
            <person name="de la Bastide M."/>
            <person name="Spiegel L."/>
            <person name="Nascimento L."/>
            <person name="Zutavern T."/>
            <person name="O'Shaughnessy A."/>
            <person name="Dike S."/>
            <person name="Dedhia N."/>
            <person name="Preston R."/>
            <person name="Balija V."/>
            <person name="McCombie W.R."/>
            <person name="Chow T."/>
            <person name="Chen H."/>
            <person name="Chung M."/>
            <person name="Chen C."/>
            <person name="Shaw J."/>
            <person name="Wu H."/>
            <person name="Hsiao K."/>
            <person name="Chao Y."/>
            <person name="Chu M."/>
            <person name="Cheng C."/>
            <person name="Hour A."/>
            <person name="Lee P."/>
            <person name="Lin S."/>
            <person name="Lin Y."/>
            <person name="Liou J."/>
            <person name="Liu S."/>
            <person name="Hsing Y."/>
            <person name="Raghuvanshi S."/>
            <person name="Mohanty A."/>
            <person name="Bharti A.K."/>
            <person name="Gaur A."/>
            <person name="Gupta V."/>
            <person name="Kumar D."/>
            <person name="Ravi V."/>
            <person name="Vij S."/>
            <person name="Kapur A."/>
            <person name="Khurana P."/>
            <person name="Khurana P."/>
            <person name="Khurana J.P."/>
            <person name="Tyagi A.K."/>
            <person name="Gaikwad K."/>
            <person name="Singh A."/>
            <person name="Dalal V."/>
            <person name="Srivastava S."/>
            <person name="Dixit A."/>
            <person name="Pal A.K."/>
            <person name="Ghazi I.A."/>
            <person name="Yadav M."/>
            <person name="Pandit A."/>
            <person name="Bhargava A."/>
            <person name="Sureshbabu K."/>
            <person name="Batra K."/>
            <person name="Sharma T.R."/>
            <person name="Mohapatra T."/>
            <person name="Singh N.K."/>
            <person name="Messing J."/>
            <person name="Nelson A.B."/>
            <person name="Fuks G."/>
            <person name="Kavchok S."/>
            <person name="Keizer G."/>
            <person name="Linton E."/>
            <person name="Llaca V."/>
            <person name="Song R."/>
            <person name="Tanyolac B."/>
            <person name="Young S."/>
            <person name="Ho-Il K."/>
            <person name="Hahn J.H."/>
            <person name="Sangsakoo G."/>
            <person name="Vanavichit A."/>
            <person name="de Mattos Luiz.A.T."/>
            <person name="Zimmer P.D."/>
            <person name="Malone G."/>
            <person name="Dellagostin O."/>
            <person name="de Oliveira A.C."/>
            <person name="Bevan M."/>
            <person name="Bancroft I."/>
            <person name="Minx P."/>
            <person name="Cordum H."/>
            <person name="Wilson R."/>
            <person name="Cheng Z."/>
            <person name="Jin W."/>
            <person name="Jiang J."/>
            <person name="Leong S.A."/>
            <person name="Iwama H."/>
            <person name="Gojobori T."/>
            <person name="Itoh T."/>
            <person name="Niimura Y."/>
            <person name="Fujii Y."/>
            <person name="Habara T."/>
            <person name="Sakai H."/>
            <person name="Sato Y."/>
            <person name="Wilson G."/>
            <person name="Kumar K."/>
            <person name="McCouch S."/>
            <person name="Juretic N."/>
            <person name="Hoen D."/>
            <person name="Wright S."/>
            <person name="Bruskiewich R."/>
            <person name="Bureau T."/>
            <person name="Miyao A."/>
            <person name="Hirochika H."/>
            <person name="Nishikawa T."/>
            <person name="Kadowaki K."/>
            <person name="Sugiura M."/>
            <person name="Burr B."/>
            <person name="Sasaki T."/>
        </authorList>
    </citation>
    <scope>NUCLEOTIDE SEQUENCE [LARGE SCALE GENOMIC DNA]</scope>
    <source>
        <strain evidence="10">cv. Nipponbare</strain>
    </source>
</reference>
<dbReference type="AlphaFoldDB" id="Q8S6J5"/>
<comment type="catalytic activity">
    <reaction evidence="7">
        <text>L-cysteine + O2 = 3-sulfino-L-alanine + H(+)</text>
        <dbReference type="Rhea" id="RHEA:20441"/>
        <dbReference type="ChEBI" id="CHEBI:15378"/>
        <dbReference type="ChEBI" id="CHEBI:15379"/>
        <dbReference type="ChEBI" id="CHEBI:35235"/>
        <dbReference type="ChEBI" id="CHEBI:61085"/>
        <dbReference type="EC" id="1.13.11.20"/>
    </reaction>
    <physiologicalReaction direction="left-to-right" evidence="7">
        <dbReference type="Rhea" id="RHEA:20442"/>
    </physiologicalReaction>
</comment>
<evidence type="ECO:0000313" key="10">
    <source>
        <dbReference type="Proteomes" id="UP000000763"/>
    </source>
</evidence>
<dbReference type="EC" id="1.13.11.20" evidence="3"/>
<organism evidence="9 10">
    <name type="scientific">Oryza sativa subsp. japonica</name>
    <name type="common">Rice</name>
    <dbReference type="NCBI Taxonomy" id="39947"/>
    <lineage>
        <taxon>Eukaryota</taxon>
        <taxon>Viridiplantae</taxon>
        <taxon>Streptophyta</taxon>
        <taxon>Embryophyta</taxon>
        <taxon>Tracheophyta</taxon>
        <taxon>Spermatophyta</taxon>
        <taxon>Magnoliopsida</taxon>
        <taxon>Liliopsida</taxon>
        <taxon>Poales</taxon>
        <taxon>Poaceae</taxon>
        <taxon>BOP clade</taxon>
        <taxon>Oryzoideae</taxon>
        <taxon>Oryzeae</taxon>
        <taxon>Oryzinae</taxon>
        <taxon>Oryza</taxon>
        <taxon>Oryza sativa</taxon>
    </lineage>
</organism>
<proteinExistence type="inferred from homology"/>
<evidence type="ECO:0000313" key="9">
    <source>
        <dbReference type="EMBL" id="AAM01093.1"/>
    </source>
</evidence>
<keyword evidence="4" id="KW-0479">Metal-binding</keyword>
<keyword evidence="8" id="KW-0812">Transmembrane</keyword>
<dbReference type="GO" id="GO:0017172">
    <property type="term" value="F:cysteine dioxygenase activity"/>
    <property type="evidence" value="ECO:0007669"/>
    <property type="project" value="UniProtKB-EC"/>
</dbReference>
<dbReference type="PANTHER" id="PTHR22966:SF29">
    <property type="entry name" value="PLANT CYSTEINE OXIDASE 3"/>
    <property type="match status" value="1"/>
</dbReference>
<keyword evidence="6" id="KW-0408">Iron</keyword>
<gene>
    <name evidence="9" type="primary">OSJNBa0019N10.31</name>
</gene>
<dbReference type="GO" id="GO:0046872">
    <property type="term" value="F:metal ion binding"/>
    <property type="evidence" value="ECO:0007669"/>
    <property type="project" value="UniProtKB-KW"/>
</dbReference>
<sequence>MVRGSHPLIPAGVGPPALVKARLTFPGVIGAQKSSPIKCPRISPAALDRTHKGRPHGSLVEEFIVRYLARQVGGTFVLFEVLSSASVISVASPMRGKAQPSQECRATLGRGLGPQHPHRVRLAAWSLWRVFGISDDPQSFGQPHGQIFVASLRNVRWPPKFQPNFTEMCNGSVNPSESLQIYTTIIEAVGGDDRVKANLFPMALQGQVQGTLMDMPPASWPALVPSASYGARPGSTDRPFKFQRLALVPLAGYGARPAQLWKGIAGSRVFQLSHSCKGSHPCRRERYWKEATERKEQTECVAWGHRLKISSWPKVPASESPSGWGEKGAWVLVPAKKEEEIGPTYHQTWKVASTLTTWGRFWSGLTPGATVGDMGPGGISALNRSVTGRMTDGTQDVRRTIACVKRRAARHIPSNNDGESRLVLPPFIGVHVFTVRLAFAAADWCFRLHGWPIMPPLLGVYDFIAGLPLAPPSTGVSAGWLHNIVGRLRFHRSACLRRHRLVFPPTWLAYYAAIDWASTTSPPACLYRRLLVSSPIRLVGHTTVHRCPHLHRPACLHRRQLVSPPTRLAYYVAVVGRLRLHRWPVSVSVVADWCLRLRDWPIMPPLLSMNQIQICIIGIHGFKLISYASEMDQSEHHHWLVVVATDWCPRLHGWLLLGVYVFTDRLAFAGTDWCLRLHGWPIMPPLLGIYVFTTGLPLPPLTGVSAYTAGLLCRRCQASTSSPTGLPSPLPTSISPTQLAYYAAVVERRCLHRPAASPAADHCPRLYGWMVTPPLLGVYVFTAGSSPSPLTAGHVNATANRHHHPQHKLSMSAADWFLHFHGCMILLVLIGLIVFTAGRLVCSNWLCRRPAFLSSQLRVFATGSLLLLPTHVHFITTMKLYHHGGATLSSLSSAPANSIAATSQVLLLHQPGRLQELRHLGMRHHI</sequence>
<keyword evidence="5" id="KW-0560">Oxidoreductase</keyword>
<keyword evidence="8" id="KW-0472">Membrane</keyword>
<comment type="cofactor">
    <cofactor evidence="1">
        <name>Fe(2+)</name>
        <dbReference type="ChEBI" id="CHEBI:29033"/>
    </cofactor>
</comment>
<evidence type="ECO:0000256" key="1">
    <source>
        <dbReference type="ARBA" id="ARBA00001954"/>
    </source>
</evidence>
<dbReference type="InterPro" id="IPR012864">
    <property type="entry name" value="PCO/ADO"/>
</dbReference>
<name>Q8S6J5_ORYSJ</name>